<name>A0A1P8UFZ1_9GAMM</name>
<feature type="signal peptide" evidence="1">
    <location>
        <begin position="1"/>
        <end position="29"/>
    </location>
</feature>
<evidence type="ECO:0000313" key="2">
    <source>
        <dbReference type="EMBL" id="APZ42735.1"/>
    </source>
</evidence>
<evidence type="ECO:0000313" key="3">
    <source>
        <dbReference type="Proteomes" id="UP000243807"/>
    </source>
</evidence>
<evidence type="ECO:0000256" key="1">
    <source>
        <dbReference type="SAM" id="SignalP"/>
    </source>
</evidence>
<feature type="chain" id="PRO_5012094501" description="Carboxypeptidase regulatory-like domain-containing protein" evidence="1">
    <location>
        <begin position="30"/>
        <end position="128"/>
    </location>
</feature>
<keyword evidence="3" id="KW-1185">Reference proteome</keyword>
<reference evidence="2 3" key="1">
    <citation type="submission" date="2017-01" db="EMBL/GenBank/DDBJ databases">
        <title>Draft sequence of Acidihalobacter ferrooxidans strain DSM 14175 (strain V8).</title>
        <authorList>
            <person name="Khaleque H.N."/>
            <person name="Ramsay J.P."/>
            <person name="Murphy R.J.T."/>
            <person name="Kaksonen A.H."/>
            <person name="Boxall N.J."/>
            <person name="Watkin E.L.J."/>
        </authorList>
    </citation>
    <scope>NUCLEOTIDE SEQUENCE [LARGE SCALE GENOMIC DNA]</scope>
    <source>
        <strain evidence="2 3">V8</strain>
    </source>
</reference>
<protein>
    <recommendedName>
        <fullName evidence="4">Carboxypeptidase regulatory-like domain-containing protein</fullName>
    </recommendedName>
</protein>
<proteinExistence type="predicted"/>
<organism evidence="2 3">
    <name type="scientific">Acidihalobacter ferrooxydans</name>
    <dbReference type="NCBI Taxonomy" id="1765967"/>
    <lineage>
        <taxon>Bacteria</taxon>
        <taxon>Pseudomonadati</taxon>
        <taxon>Pseudomonadota</taxon>
        <taxon>Gammaproteobacteria</taxon>
        <taxon>Chromatiales</taxon>
        <taxon>Ectothiorhodospiraceae</taxon>
        <taxon>Acidihalobacter</taxon>
    </lineage>
</organism>
<evidence type="ECO:0008006" key="4">
    <source>
        <dbReference type="Google" id="ProtNLM"/>
    </source>
</evidence>
<dbReference type="Proteomes" id="UP000243807">
    <property type="component" value="Chromosome"/>
</dbReference>
<sequence>MHVRRHLRRAPAWLLTLSLAFVALPAAQAAQITHRCGGVGESKLKALLAQAPHYNLGFWMVEGHYGAYLADVPVRILHQGKTVAAFTAGGPLCWAKAPPGRYEIEARHDGVMRRVTVHTGQKPVYLWW</sequence>
<dbReference type="OrthoDB" id="5568005at2"/>
<gene>
    <name evidence="2" type="ORF">BW247_06190</name>
</gene>
<dbReference type="RefSeq" id="WP_076836385.1">
    <property type="nucleotide sequence ID" value="NZ_CP019434.1"/>
</dbReference>
<accession>A0A1P8UFZ1</accession>
<dbReference type="EMBL" id="CP019434">
    <property type="protein sequence ID" value="APZ42735.1"/>
    <property type="molecule type" value="Genomic_DNA"/>
</dbReference>
<keyword evidence="1" id="KW-0732">Signal</keyword>
<dbReference type="AlphaFoldDB" id="A0A1P8UFZ1"/>
<dbReference type="KEGG" id="afy:BW247_06190"/>